<evidence type="ECO:0000313" key="4">
    <source>
        <dbReference type="Proteomes" id="UP000263098"/>
    </source>
</evidence>
<keyword evidence="1" id="KW-0472">Membrane</keyword>
<feature type="transmembrane region" description="Helical" evidence="1">
    <location>
        <begin position="12"/>
        <end position="32"/>
    </location>
</feature>
<keyword evidence="1" id="KW-0812">Transmembrane</keyword>
<gene>
    <name evidence="3" type="ORF">DHW31_07275</name>
</gene>
<dbReference type="Pfam" id="PF01757">
    <property type="entry name" value="Acyl_transf_3"/>
    <property type="match status" value="1"/>
</dbReference>
<dbReference type="GO" id="GO:0016747">
    <property type="term" value="F:acyltransferase activity, transferring groups other than amino-acyl groups"/>
    <property type="evidence" value="ECO:0007669"/>
    <property type="project" value="InterPro"/>
</dbReference>
<proteinExistence type="predicted"/>
<accession>A0A3D2SE86</accession>
<feature type="transmembrane region" description="Helical" evidence="1">
    <location>
        <begin position="115"/>
        <end position="135"/>
    </location>
</feature>
<feature type="domain" description="Acyltransferase 3" evidence="2">
    <location>
        <begin position="7"/>
        <end position="218"/>
    </location>
</feature>
<reference evidence="3 4" key="1">
    <citation type="journal article" date="2018" name="Nat. Biotechnol.">
        <title>A standardized bacterial taxonomy based on genome phylogeny substantially revises the tree of life.</title>
        <authorList>
            <person name="Parks D.H."/>
            <person name="Chuvochina M."/>
            <person name="Waite D.W."/>
            <person name="Rinke C."/>
            <person name="Skarshewski A."/>
            <person name="Chaumeil P.A."/>
            <person name="Hugenholtz P."/>
        </authorList>
    </citation>
    <scope>NUCLEOTIDE SEQUENCE [LARGE SCALE GENOMIC DNA]</scope>
    <source>
        <strain evidence="3">UBA9667</strain>
    </source>
</reference>
<dbReference type="EMBL" id="DPVG01000263">
    <property type="protein sequence ID" value="HCK24562.1"/>
    <property type="molecule type" value="Genomic_DNA"/>
</dbReference>
<dbReference type="InterPro" id="IPR052734">
    <property type="entry name" value="Nod_factor_acetyltransferase"/>
</dbReference>
<evidence type="ECO:0000256" key="1">
    <source>
        <dbReference type="SAM" id="Phobius"/>
    </source>
</evidence>
<evidence type="ECO:0000313" key="3">
    <source>
        <dbReference type="EMBL" id="HCK24562.1"/>
    </source>
</evidence>
<evidence type="ECO:0000259" key="2">
    <source>
        <dbReference type="Pfam" id="PF01757"/>
    </source>
</evidence>
<sequence>MALQRDNKLDLIRGIAAFLVISGHTFQVYGGYADNPLYNFITAIQMPLFMMVSGYAVGFSSPIGGGISFYKFVKKRTLSLMLPWLVWSILAYLILSRAPAIDYIKTTAFHMEAAFWFLFSLWTIHLIFALSSLICYKLKGNIRIISILILCGVFDACLMLVGLKLGMTFLGIKYTTYYLVFYLIGWILNLYITKQPEWTKKTWSGIAFMTLTVFFVVMLSKYSIVSRYCSKK</sequence>
<feature type="non-terminal residue" evidence="3">
    <location>
        <position position="232"/>
    </location>
</feature>
<dbReference type="AlphaFoldDB" id="A0A3D2SE86"/>
<feature type="transmembrane region" description="Helical" evidence="1">
    <location>
        <begin position="175"/>
        <end position="193"/>
    </location>
</feature>
<name>A0A3D2SE86_9BACE</name>
<feature type="transmembrane region" description="Helical" evidence="1">
    <location>
        <begin position="78"/>
        <end position="95"/>
    </location>
</feature>
<keyword evidence="1" id="KW-1133">Transmembrane helix</keyword>
<feature type="transmembrane region" description="Helical" evidence="1">
    <location>
        <begin position="205"/>
        <end position="224"/>
    </location>
</feature>
<organism evidence="3 4">
    <name type="scientific">Bacteroides graminisolvens</name>
    <dbReference type="NCBI Taxonomy" id="477666"/>
    <lineage>
        <taxon>Bacteria</taxon>
        <taxon>Pseudomonadati</taxon>
        <taxon>Bacteroidota</taxon>
        <taxon>Bacteroidia</taxon>
        <taxon>Bacteroidales</taxon>
        <taxon>Bacteroidaceae</taxon>
        <taxon>Bacteroides</taxon>
    </lineage>
</organism>
<dbReference type="PANTHER" id="PTHR37312:SF1">
    <property type="entry name" value="MEMBRANE-BOUND ACYLTRANSFERASE YKRP-RELATED"/>
    <property type="match status" value="1"/>
</dbReference>
<comment type="caution">
    <text evidence="3">The sequence shown here is derived from an EMBL/GenBank/DDBJ whole genome shotgun (WGS) entry which is preliminary data.</text>
</comment>
<dbReference type="PANTHER" id="PTHR37312">
    <property type="entry name" value="MEMBRANE-BOUND ACYLTRANSFERASE YKRP-RELATED"/>
    <property type="match status" value="1"/>
</dbReference>
<protein>
    <recommendedName>
        <fullName evidence="2">Acyltransferase 3 domain-containing protein</fullName>
    </recommendedName>
</protein>
<dbReference type="Proteomes" id="UP000263098">
    <property type="component" value="Unassembled WGS sequence"/>
</dbReference>
<feature type="transmembrane region" description="Helical" evidence="1">
    <location>
        <begin position="142"/>
        <end position="163"/>
    </location>
</feature>
<dbReference type="InterPro" id="IPR002656">
    <property type="entry name" value="Acyl_transf_3_dom"/>
</dbReference>